<name>A0A5S9IJG7_UABAM</name>
<dbReference type="Proteomes" id="UP000326354">
    <property type="component" value="Chromosome"/>
</dbReference>
<dbReference type="RefSeq" id="WP_151967234.1">
    <property type="nucleotide sequence ID" value="NZ_AP019860.1"/>
</dbReference>
<feature type="signal peptide" evidence="1">
    <location>
        <begin position="1"/>
        <end position="19"/>
    </location>
</feature>
<dbReference type="EMBL" id="AP019860">
    <property type="protein sequence ID" value="BBM83009.1"/>
    <property type="molecule type" value="Genomic_DNA"/>
</dbReference>
<organism evidence="2 3">
    <name type="scientific">Uabimicrobium amorphum</name>
    <dbReference type="NCBI Taxonomy" id="2596890"/>
    <lineage>
        <taxon>Bacteria</taxon>
        <taxon>Pseudomonadati</taxon>
        <taxon>Planctomycetota</taxon>
        <taxon>Candidatus Uabimicrobiia</taxon>
        <taxon>Candidatus Uabimicrobiales</taxon>
        <taxon>Candidatus Uabimicrobiaceae</taxon>
        <taxon>Candidatus Uabimicrobium</taxon>
    </lineage>
</organism>
<dbReference type="KEGG" id="uam:UABAM_01352"/>
<evidence type="ECO:0000313" key="3">
    <source>
        <dbReference type="Proteomes" id="UP000326354"/>
    </source>
</evidence>
<sequence length="329" mass="37133">MTRVYLVLLVLLSSLFADQLPKVHFSVKNFPQMDVWQEYLGDTSYITYEHDSSTETKAYNYSANMNKAMLPAIFNDDRSNFNGNFSSFSSTNNVRLLEALLAKGYHLQVYVHHADSAAEYTIVGYDRQQQQFTVRNGAQKEQKFAYDNFDIRYAQVKSESLQRTWHVSRIGDDAMVLQSAKVEASSIADALQKSNILQGRIFLQLVTDSTEDFPVHISGWGGETQFEQPIQFSGTSYGTLAERIVTIYISDQSATGCHMTRYTVGGKGDGYSESVISGEVYCNSQNPTAINKAAGLVQFALRCKVRKNAPKPWWVKAQIYYRLFTPDGK</sequence>
<feature type="chain" id="PRO_5024924331" evidence="1">
    <location>
        <begin position="20"/>
        <end position="329"/>
    </location>
</feature>
<keyword evidence="3" id="KW-1185">Reference proteome</keyword>
<evidence type="ECO:0000313" key="2">
    <source>
        <dbReference type="EMBL" id="BBM83009.1"/>
    </source>
</evidence>
<reference evidence="2 3" key="1">
    <citation type="submission" date="2019-08" db="EMBL/GenBank/DDBJ databases">
        <title>Complete genome sequence of Candidatus Uab amorphum.</title>
        <authorList>
            <person name="Shiratori T."/>
            <person name="Suzuki S."/>
            <person name="Kakizawa Y."/>
            <person name="Ishida K."/>
        </authorList>
    </citation>
    <scope>NUCLEOTIDE SEQUENCE [LARGE SCALE GENOMIC DNA]</scope>
    <source>
        <strain evidence="2 3">SRT547</strain>
    </source>
</reference>
<gene>
    <name evidence="2" type="ORF">UABAM_01352</name>
</gene>
<evidence type="ECO:0000256" key="1">
    <source>
        <dbReference type="SAM" id="SignalP"/>
    </source>
</evidence>
<protein>
    <submittedName>
        <fullName evidence="2">Uncharacterized protein</fullName>
    </submittedName>
</protein>
<proteinExistence type="predicted"/>
<accession>A0A5S9IJG7</accession>
<dbReference type="AlphaFoldDB" id="A0A5S9IJG7"/>
<keyword evidence="1" id="KW-0732">Signal</keyword>